<keyword evidence="3 7" id="KW-0288">FMN</keyword>
<evidence type="ECO:0000256" key="6">
    <source>
        <dbReference type="ARBA" id="ARBA00060793"/>
    </source>
</evidence>
<evidence type="ECO:0000256" key="2">
    <source>
        <dbReference type="ARBA" id="ARBA00022630"/>
    </source>
</evidence>
<reference evidence="9" key="1">
    <citation type="journal article" date="2023" name="Int. J. Syst. Evol. Microbiol.">
        <title>Mesoterricola silvestris gen. nov., sp. nov., Mesoterricola sediminis sp. nov., Geothrix oryzae sp. nov., Geothrix edaphica sp. nov., Geothrix rubra sp. nov., and Geothrix limicola sp. nov., six novel members of Acidobacteriota isolated from soils.</title>
        <authorList>
            <person name="Itoh H."/>
            <person name="Sugisawa Y."/>
            <person name="Mise K."/>
            <person name="Xu Z."/>
            <person name="Kuniyasu M."/>
            <person name="Ushijima N."/>
            <person name="Kawano K."/>
            <person name="Kobayashi E."/>
            <person name="Shiratori Y."/>
            <person name="Masuda Y."/>
            <person name="Senoo K."/>
        </authorList>
    </citation>
    <scope>NUCLEOTIDE SEQUENCE</scope>
    <source>
        <strain evidence="9">W786</strain>
    </source>
</reference>
<feature type="domain" description="Flavoprotein" evidence="8">
    <location>
        <begin position="8"/>
        <end position="178"/>
    </location>
</feature>
<evidence type="ECO:0000256" key="4">
    <source>
        <dbReference type="ARBA" id="ARBA00022679"/>
    </source>
</evidence>
<evidence type="ECO:0000256" key="5">
    <source>
        <dbReference type="ARBA" id="ARBA00050612"/>
    </source>
</evidence>
<dbReference type="InterPro" id="IPR003382">
    <property type="entry name" value="Flavoprotein"/>
</dbReference>
<evidence type="ECO:0000256" key="7">
    <source>
        <dbReference type="HAMAP-Rule" id="MF_01984"/>
    </source>
</evidence>
<dbReference type="KEGG" id="msea:METESE_09970"/>
<proteinExistence type="inferred from homology"/>
<keyword evidence="10" id="KW-1185">Reference proteome</keyword>
<dbReference type="GO" id="GO:0016831">
    <property type="term" value="F:carboxy-lyase activity"/>
    <property type="evidence" value="ECO:0007669"/>
    <property type="project" value="TreeGrafter"/>
</dbReference>
<organism evidence="9 10">
    <name type="scientific">Mesoterricola sediminis</name>
    <dbReference type="NCBI Taxonomy" id="2927980"/>
    <lineage>
        <taxon>Bacteria</taxon>
        <taxon>Pseudomonadati</taxon>
        <taxon>Acidobacteriota</taxon>
        <taxon>Holophagae</taxon>
        <taxon>Holophagales</taxon>
        <taxon>Holophagaceae</taxon>
        <taxon>Mesoterricola</taxon>
    </lineage>
</organism>
<dbReference type="AlphaFoldDB" id="A0AA48KBF2"/>
<dbReference type="SUPFAM" id="SSF52507">
    <property type="entry name" value="Homo-oligomeric flavin-containing Cys decarboxylases, HFCD"/>
    <property type="match status" value="1"/>
</dbReference>
<sequence length="200" mass="21757">MSTQNARRIVVGISGASGAILGIELLKAIREFPEWESHLVISSGARRTIEHETPYAAAEVEALATRCHALEDVGASIASGTFKTQGMIIAPCSMKTLAGVASGYSDNLLLRAADVVIKERRKLVLVARESPLSPLHIRNMQTCSELGAVILPPVLTFYNMPQSIEDMTRHMVGKMLDIFGLELPRFKRWGADGDEAERVG</sequence>
<evidence type="ECO:0000313" key="9">
    <source>
        <dbReference type="EMBL" id="BDU76039.1"/>
    </source>
</evidence>
<dbReference type="NCBIfam" id="NF004685">
    <property type="entry name" value="PRK06029.1"/>
    <property type="match status" value="1"/>
</dbReference>
<comment type="caution">
    <text evidence="7">Lacks conserved residue(s) required for the propagation of feature annotation.</text>
</comment>
<keyword evidence="1 7" id="KW-0637">Prenyltransferase</keyword>
<feature type="binding site" evidence="7">
    <location>
        <begin position="15"/>
        <end position="17"/>
    </location>
    <ligand>
        <name>FMN</name>
        <dbReference type="ChEBI" id="CHEBI:58210"/>
    </ligand>
</feature>
<gene>
    <name evidence="7" type="primary">ubiX</name>
    <name evidence="9" type="ORF">METESE_09970</name>
</gene>
<evidence type="ECO:0000256" key="1">
    <source>
        <dbReference type="ARBA" id="ARBA00022602"/>
    </source>
</evidence>
<dbReference type="PANTHER" id="PTHR43374">
    <property type="entry name" value="FLAVIN PRENYLTRANSFERASE"/>
    <property type="match status" value="1"/>
</dbReference>
<dbReference type="GO" id="GO:0106141">
    <property type="term" value="F:flavin prenyltransferase activity"/>
    <property type="evidence" value="ECO:0007669"/>
    <property type="project" value="UniProtKB-EC"/>
</dbReference>
<dbReference type="PANTHER" id="PTHR43374:SF1">
    <property type="entry name" value="FLAVIN PRENYLTRANSFERASE PAD1, MITOCHONDRIAL"/>
    <property type="match status" value="1"/>
</dbReference>
<evidence type="ECO:0000256" key="3">
    <source>
        <dbReference type="ARBA" id="ARBA00022643"/>
    </source>
</evidence>
<feature type="binding site" evidence="7">
    <location>
        <begin position="93"/>
        <end position="96"/>
    </location>
    <ligand>
        <name>FMN</name>
        <dbReference type="ChEBI" id="CHEBI:58210"/>
    </ligand>
</feature>
<protein>
    <recommendedName>
        <fullName evidence="7">Flavin prenyltransferase UbiX</fullName>
        <ecNumber evidence="7">2.5.1.129</ecNumber>
    </recommendedName>
</protein>
<dbReference type="Pfam" id="PF02441">
    <property type="entry name" value="Flavoprotein"/>
    <property type="match status" value="1"/>
</dbReference>
<dbReference type="EC" id="2.5.1.129" evidence="7"/>
<dbReference type="Gene3D" id="3.40.50.1950">
    <property type="entry name" value="Flavin prenyltransferase-like"/>
    <property type="match status" value="1"/>
</dbReference>
<dbReference type="NCBIfam" id="TIGR00421">
    <property type="entry name" value="ubiX_pad"/>
    <property type="match status" value="1"/>
</dbReference>
<evidence type="ECO:0000259" key="8">
    <source>
        <dbReference type="Pfam" id="PF02441"/>
    </source>
</evidence>
<feature type="binding site" evidence="7">
    <location>
        <position position="42"/>
    </location>
    <ligand>
        <name>FMN</name>
        <dbReference type="ChEBI" id="CHEBI:58210"/>
    </ligand>
</feature>
<dbReference type="InterPro" id="IPR036551">
    <property type="entry name" value="Flavin_trans-like"/>
</dbReference>
<dbReference type="EMBL" id="AP027081">
    <property type="protein sequence ID" value="BDU76039.1"/>
    <property type="molecule type" value="Genomic_DNA"/>
</dbReference>
<dbReference type="RefSeq" id="WP_243346879.1">
    <property type="nucleotide sequence ID" value="NZ_AP027081.1"/>
</dbReference>
<feature type="binding site" evidence="7">
    <location>
        <position position="158"/>
    </location>
    <ligand>
        <name>dimethylallyl phosphate</name>
        <dbReference type="ChEBI" id="CHEBI:88052"/>
    </ligand>
</feature>
<dbReference type="Proteomes" id="UP001228113">
    <property type="component" value="Chromosome"/>
</dbReference>
<comment type="catalytic activity">
    <reaction evidence="5 7">
        <text>dimethylallyl phosphate + FMNH2 = prenylated FMNH2 + phosphate</text>
        <dbReference type="Rhea" id="RHEA:37743"/>
        <dbReference type="ChEBI" id="CHEBI:43474"/>
        <dbReference type="ChEBI" id="CHEBI:57618"/>
        <dbReference type="ChEBI" id="CHEBI:87467"/>
        <dbReference type="ChEBI" id="CHEBI:88052"/>
        <dbReference type="EC" id="2.5.1.129"/>
    </reaction>
</comment>
<keyword evidence="2 7" id="KW-0285">Flavoprotein</keyword>
<keyword evidence="4 7" id="KW-0808">Transferase</keyword>
<name>A0AA48KBF2_9BACT</name>
<feature type="binding site" evidence="7">
    <location>
        <position position="128"/>
    </location>
    <ligand>
        <name>FMN</name>
        <dbReference type="ChEBI" id="CHEBI:58210"/>
    </ligand>
</feature>
<dbReference type="FunFam" id="3.40.50.1950:FF:000001">
    <property type="entry name" value="Flavin prenyltransferase UbiX"/>
    <property type="match status" value="1"/>
</dbReference>
<accession>A0AA48KBF2</accession>
<comment type="function">
    <text evidence="7">Flavin prenyltransferase that catalyzes the synthesis of the prenylated FMN cofactor (prenyl-FMN) for 4-hydroxy-3-polyprenylbenzoic acid decarboxylase UbiD. The prenyltransferase is metal-independent and links a dimethylallyl moiety from dimethylallyl monophosphate (DMAP) to the flavin N5 and C6 atoms of FMN.</text>
</comment>
<dbReference type="HAMAP" id="MF_01984">
    <property type="entry name" value="ubiX_pad"/>
    <property type="match status" value="1"/>
</dbReference>
<evidence type="ECO:0000313" key="10">
    <source>
        <dbReference type="Proteomes" id="UP001228113"/>
    </source>
</evidence>
<dbReference type="InterPro" id="IPR004507">
    <property type="entry name" value="UbiX-like"/>
</dbReference>
<feature type="binding site" evidence="7">
    <location>
        <position position="174"/>
    </location>
    <ligand>
        <name>dimethylallyl phosphate</name>
        <dbReference type="ChEBI" id="CHEBI:88052"/>
    </ligand>
</feature>
<comment type="similarity">
    <text evidence="6 7">Belongs to the UbiX/PAD1 family.</text>
</comment>